<dbReference type="InterPro" id="IPR010290">
    <property type="entry name" value="TM_effector"/>
</dbReference>
<feature type="transmembrane region" description="Helical" evidence="7">
    <location>
        <begin position="80"/>
        <end position="99"/>
    </location>
</feature>
<dbReference type="Pfam" id="PF05977">
    <property type="entry name" value="MFS_3"/>
    <property type="match status" value="1"/>
</dbReference>
<comment type="subcellular location">
    <subcellularLocation>
        <location evidence="1">Cell membrane</location>
        <topology evidence="1">Multi-pass membrane protein</topology>
    </subcellularLocation>
</comment>
<accession>E8THM4</accession>
<feature type="transmembrane region" description="Helical" evidence="7">
    <location>
        <begin position="255"/>
        <end position="277"/>
    </location>
</feature>
<proteinExistence type="predicted"/>
<dbReference type="KEGG" id="mci:Mesci_5726"/>
<feature type="transmembrane region" description="Helical" evidence="7">
    <location>
        <begin position="161"/>
        <end position="186"/>
    </location>
</feature>
<dbReference type="SUPFAM" id="SSF103473">
    <property type="entry name" value="MFS general substrate transporter"/>
    <property type="match status" value="1"/>
</dbReference>
<dbReference type="Gene3D" id="1.20.1250.20">
    <property type="entry name" value="MFS general substrate transporter like domains"/>
    <property type="match status" value="1"/>
</dbReference>
<keyword evidence="4 7" id="KW-0812">Transmembrane</keyword>
<dbReference type="OrthoDB" id="9809918at2"/>
<gene>
    <name evidence="9" type="ordered locus">Mesci_5726</name>
</gene>
<keyword evidence="3" id="KW-1003">Cell membrane</keyword>
<feature type="transmembrane region" description="Helical" evidence="7">
    <location>
        <begin position="232"/>
        <end position="249"/>
    </location>
</feature>
<keyword evidence="6 7" id="KW-0472">Membrane</keyword>
<keyword evidence="2" id="KW-0813">Transport</keyword>
<evidence type="ECO:0000256" key="6">
    <source>
        <dbReference type="ARBA" id="ARBA00023136"/>
    </source>
</evidence>
<feature type="transmembrane region" description="Helical" evidence="7">
    <location>
        <begin position="53"/>
        <end position="73"/>
    </location>
</feature>
<dbReference type="eggNOG" id="COG0477">
    <property type="taxonomic scope" value="Bacteria"/>
</dbReference>
<name>E8THM4_MESCW</name>
<dbReference type="EMBL" id="CP002447">
    <property type="protein sequence ID" value="ADV14786.1"/>
    <property type="molecule type" value="Genomic_DNA"/>
</dbReference>
<dbReference type="PANTHER" id="PTHR23513">
    <property type="entry name" value="INTEGRAL MEMBRANE EFFLUX PROTEIN-RELATED"/>
    <property type="match status" value="1"/>
</dbReference>
<keyword evidence="5 7" id="KW-1133">Transmembrane helix</keyword>
<sequence>MAKRTSPLVPFQHKRFRSLWSAAFVSNLGTLVEGVAAAWLMTSIATSPGMVALVQSSTTLPYMIFSLAAGALADNSDRRRIMLTAQLLMVCVSASLAFLAYTQALTPWTLLSLTFLIGCGWALHDPSWQASMGDILPREHLSSAVALNGMSYNLMRSIGPAIGGLIVAAAGAAFAFLFKFFCYFALIIALLRWKTVRARQPLPREAFGSAMGAGFRYVLLSPNLLKVMCRSFVFGLTAIVILALLPLIAREQVKGTAIIYGVMLGFFGLGAICGALLITRSREVLTNEWVIRGAFFVLAIICFFLASCEHVWLSCLLLMPAGAAWLQAFSLSNVTVQLSAPRWVVGRALSLYQTATYGGMAAGSWIWGELADIQGVSGALFVASLVLVFGGLIGILLHQPDFETLNLDPTNKFSEPALQLDLRSRSGPIMAMVDYRIDQKEVPEFLIVMTSWRKARLRDGARQWSLLRDLEKPGLWTECYHVPTWVEHLRHNQRQTHADAEIAARLDALHQGDCPPKSIKIERQTCGYTTTCRLSPTWTGLERKAGSGVPSSTCQA</sequence>
<evidence type="ECO:0000259" key="8">
    <source>
        <dbReference type="PROSITE" id="PS50850"/>
    </source>
</evidence>
<evidence type="ECO:0000313" key="9">
    <source>
        <dbReference type="EMBL" id="ADV14786.1"/>
    </source>
</evidence>
<reference evidence="10" key="1">
    <citation type="submission" date="2011-01" db="EMBL/GenBank/DDBJ databases">
        <title>Complete sequence of chromosome of Mesorhizobium ciceri bv. biserrulae WSM1271.</title>
        <authorList>
            <person name="Lucas S."/>
            <person name="Copeland A."/>
            <person name="Lapidus A."/>
            <person name="Cheng J.-F."/>
            <person name="Goodwin L."/>
            <person name="Pitluck S."/>
            <person name="Teshima H."/>
            <person name="Detter J.C."/>
            <person name="Han C."/>
            <person name="Tapia R."/>
            <person name="Land M."/>
            <person name="Hauser L."/>
            <person name="Kyrpides N."/>
            <person name="Ivanova N."/>
            <person name="Nandasena K."/>
            <person name="Reeve W.G."/>
            <person name="Howieson J.G."/>
            <person name="O'Hara G."/>
            <person name="Tiwari R.P."/>
            <person name="Woyke T."/>
        </authorList>
    </citation>
    <scope>NUCLEOTIDE SEQUENCE [LARGE SCALE GENOMIC DNA]</scope>
    <source>
        <strain evidence="10">HAMBI 2942 / LMG 23838 / WSM1271</strain>
    </source>
</reference>
<dbReference type="GO" id="GO:0005886">
    <property type="term" value="C:plasma membrane"/>
    <property type="evidence" value="ECO:0007669"/>
    <property type="project" value="UniProtKB-SubCell"/>
</dbReference>
<dbReference type="Proteomes" id="UP000007471">
    <property type="component" value="Chromosome"/>
</dbReference>
<feature type="transmembrane region" description="Helical" evidence="7">
    <location>
        <begin position="373"/>
        <end position="397"/>
    </location>
</feature>
<dbReference type="InterPro" id="IPR020846">
    <property type="entry name" value="MFS_dom"/>
</dbReference>
<dbReference type="PATRIC" id="fig|765698.3.peg.6240"/>
<feature type="transmembrane region" description="Helical" evidence="7">
    <location>
        <begin position="20"/>
        <end position="41"/>
    </location>
</feature>
<feature type="transmembrane region" description="Helical" evidence="7">
    <location>
        <begin position="289"/>
        <end position="306"/>
    </location>
</feature>
<protein>
    <recommendedName>
        <fullName evidence="8">Major facilitator superfamily (MFS) profile domain-containing protein</fullName>
    </recommendedName>
</protein>
<dbReference type="GO" id="GO:0022857">
    <property type="term" value="F:transmembrane transporter activity"/>
    <property type="evidence" value="ECO:0007669"/>
    <property type="project" value="InterPro"/>
</dbReference>
<feature type="domain" description="Major facilitator superfamily (MFS) profile" evidence="8">
    <location>
        <begin position="15"/>
        <end position="402"/>
    </location>
</feature>
<feature type="transmembrane region" description="Helical" evidence="7">
    <location>
        <begin position="348"/>
        <end position="367"/>
    </location>
</feature>
<dbReference type="CDD" id="cd06173">
    <property type="entry name" value="MFS_MefA_like"/>
    <property type="match status" value="1"/>
</dbReference>
<evidence type="ECO:0000256" key="4">
    <source>
        <dbReference type="ARBA" id="ARBA00022692"/>
    </source>
</evidence>
<dbReference type="AlphaFoldDB" id="E8THM4"/>
<dbReference type="InterPro" id="IPR036259">
    <property type="entry name" value="MFS_trans_sf"/>
</dbReference>
<dbReference type="HOGENOM" id="CLU_034180_11_1_5"/>
<dbReference type="PANTHER" id="PTHR23513:SF11">
    <property type="entry name" value="STAPHYLOFERRIN A TRANSPORTER"/>
    <property type="match status" value="1"/>
</dbReference>
<evidence type="ECO:0000256" key="1">
    <source>
        <dbReference type="ARBA" id="ARBA00004651"/>
    </source>
</evidence>
<evidence type="ECO:0000313" key="10">
    <source>
        <dbReference type="Proteomes" id="UP000007471"/>
    </source>
</evidence>
<evidence type="ECO:0000256" key="7">
    <source>
        <dbReference type="SAM" id="Phobius"/>
    </source>
</evidence>
<dbReference type="PROSITE" id="PS50850">
    <property type="entry name" value="MFS"/>
    <property type="match status" value="1"/>
</dbReference>
<evidence type="ECO:0000256" key="3">
    <source>
        <dbReference type="ARBA" id="ARBA00022475"/>
    </source>
</evidence>
<evidence type="ECO:0000256" key="2">
    <source>
        <dbReference type="ARBA" id="ARBA00022448"/>
    </source>
</evidence>
<organism evidence="9 10">
    <name type="scientific">Mesorhizobium ciceri biovar biserrulae (strain HAMBI 2942 / LMG 23838 / WSM1271)</name>
    <dbReference type="NCBI Taxonomy" id="765698"/>
    <lineage>
        <taxon>Bacteria</taxon>
        <taxon>Pseudomonadati</taxon>
        <taxon>Pseudomonadota</taxon>
        <taxon>Alphaproteobacteria</taxon>
        <taxon>Hyphomicrobiales</taxon>
        <taxon>Phyllobacteriaceae</taxon>
        <taxon>Mesorhizobium</taxon>
    </lineage>
</organism>
<evidence type="ECO:0000256" key="5">
    <source>
        <dbReference type="ARBA" id="ARBA00022989"/>
    </source>
</evidence>